<proteinExistence type="predicted"/>
<comment type="caution">
    <text evidence="3">The sequence shown here is derived from an EMBL/GenBank/DDBJ whole genome shotgun (WGS) entry which is preliminary data.</text>
</comment>
<dbReference type="Proteomes" id="UP000541535">
    <property type="component" value="Unassembled WGS sequence"/>
</dbReference>
<feature type="transmembrane region" description="Helical" evidence="2">
    <location>
        <begin position="93"/>
        <end position="117"/>
    </location>
</feature>
<evidence type="ECO:0000313" key="4">
    <source>
        <dbReference type="Proteomes" id="UP000541535"/>
    </source>
</evidence>
<gene>
    <name evidence="3" type="ORF">FHS03_004173</name>
</gene>
<keyword evidence="2" id="KW-1133">Transmembrane helix</keyword>
<sequence length="250" mass="27408">MSFSDDVLMAYADGELDQATRHAIEEAMQRDAGLAERVARFKLTHAGSSEAAQGRRRQPQHQAIVVQLAAVRARKEASQQAARRARHLWRWSWPVWTALLVTLVLGMLAGRYGLMWLQTDAVSESVVSREGGLMAQGKLATALERQLMSNAVAAGGVRIGLTFVSVDGLFCRSFIADGNVQDLAGLACKNGGEWRLPLLVQYMRPASPGASRQAAAEMPQVVQDAIDQRSGAQPLDERGEREAMRKGWKR</sequence>
<evidence type="ECO:0000313" key="3">
    <source>
        <dbReference type="EMBL" id="MBB3121100.1"/>
    </source>
</evidence>
<protein>
    <recommendedName>
        <fullName evidence="5">Anti-sigma factor</fullName>
    </recommendedName>
</protein>
<dbReference type="EMBL" id="JACHXD010000013">
    <property type="protein sequence ID" value="MBB3121100.1"/>
    <property type="molecule type" value="Genomic_DNA"/>
</dbReference>
<evidence type="ECO:0008006" key="5">
    <source>
        <dbReference type="Google" id="ProtNLM"/>
    </source>
</evidence>
<keyword evidence="4" id="KW-1185">Reference proteome</keyword>
<dbReference type="AlphaFoldDB" id="A0A7W5FVK9"/>
<evidence type="ECO:0000256" key="1">
    <source>
        <dbReference type="SAM" id="MobiDB-lite"/>
    </source>
</evidence>
<keyword evidence="2" id="KW-0812">Transmembrane</keyword>
<reference evidence="3 4" key="1">
    <citation type="submission" date="2020-08" db="EMBL/GenBank/DDBJ databases">
        <title>Genomic Encyclopedia of Type Strains, Phase III (KMG-III): the genomes of soil and plant-associated and newly described type strains.</title>
        <authorList>
            <person name="Whitman W."/>
        </authorList>
    </citation>
    <scope>NUCLEOTIDE SEQUENCE [LARGE SCALE GENOMIC DNA]</scope>
    <source>
        <strain evidence="3 4">CECT 8897</strain>
    </source>
</reference>
<organism evidence="3 4">
    <name type="scientific">Pseudoduganella violacea</name>
    <dbReference type="NCBI Taxonomy" id="1715466"/>
    <lineage>
        <taxon>Bacteria</taxon>
        <taxon>Pseudomonadati</taxon>
        <taxon>Pseudomonadota</taxon>
        <taxon>Betaproteobacteria</taxon>
        <taxon>Burkholderiales</taxon>
        <taxon>Oxalobacteraceae</taxon>
        <taxon>Telluria group</taxon>
        <taxon>Pseudoduganella</taxon>
    </lineage>
</organism>
<keyword evidence="2" id="KW-0472">Membrane</keyword>
<name>A0A7W5FVK9_9BURK</name>
<accession>A0A7W5FVK9</accession>
<feature type="compositionally biased region" description="Basic and acidic residues" evidence="1">
    <location>
        <begin position="235"/>
        <end position="250"/>
    </location>
</feature>
<dbReference type="RefSeq" id="WP_183442833.1">
    <property type="nucleotide sequence ID" value="NZ_JACHXD010000013.1"/>
</dbReference>
<feature type="region of interest" description="Disordered" evidence="1">
    <location>
        <begin position="210"/>
        <end position="250"/>
    </location>
</feature>
<evidence type="ECO:0000256" key="2">
    <source>
        <dbReference type="SAM" id="Phobius"/>
    </source>
</evidence>